<organism evidence="1 2">
    <name type="scientific">Corchorus olitorius</name>
    <dbReference type="NCBI Taxonomy" id="93759"/>
    <lineage>
        <taxon>Eukaryota</taxon>
        <taxon>Viridiplantae</taxon>
        <taxon>Streptophyta</taxon>
        <taxon>Embryophyta</taxon>
        <taxon>Tracheophyta</taxon>
        <taxon>Spermatophyta</taxon>
        <taxon>Magnoliopsida</taxon>
        <taxon>eudicotyledons</taxon>
        <taxon>Gunneridae</taxon>
        <taxon>Pentapetalae</taxon>
        <taxon>rosids</taxon>
        <taxon>malvids</taxon>
        <taxon>Malvales</taxon>
        <taxon>Malvaceae</taxon>
        <taxon>Grewioideae</taxon>
        <taxon>Apeibeae</taxon>
        <taxon>Corchorus</taxon>
    </lineage>
</organism>
<protein>
    <submittedName>
        <fullName evidence="1">Uncharacterized protein</fullName>
    </submittedName>
</protein>
<proteinExistence type="predicted"/>
<dbReference type="Proteomes" id="UP000187203">
    <property type="component" value="Unassembled WGS sequence"/>
</dbReference>
<gene>
    <name evidence="1" type="ORF">COLO4_30754</name>
</gene>
<comment type="caution">
    <text evidence="1">The sequence shown here is derived from an EMBL/GenBank/DDBJ whole genome shotgun (WGS) entry which is preliminary data.</text>
</comment>
<name>A0A1R3H710_9ROSI</name>
<evidence type="ECO:0000313" key="2">
    <source>
        <dbReference type="Proteomes" id="UP000187203"/>
    </source>
</evidence>
<dbReference type="EMBL" id="AWUE01020783">
    <property type="protein sequence ID" value="OMO66124.1"/>
    <property type="molecule type" value="Genomic_DNA"/>
</dbReference>
<evidence type="ECO:0000313" key="1">
    <source>
        <dbReference type="EMBL" id="OMO66124.1"/>
    </source>
</evidence>
<accession>A0A1R3H710</accession>
<sequence length="40" mass="4735">MAQHSLLDYCLKRRKFRLVAAINVFDQDDNLEKIRAKSNI</sequence>
<reference evidence="2" key="1">
    <citation type="submission" date="2013-09" db="EMBL/GenBank/DDBJ databases">
        <title>Corchorus olitorius genome sequencing.</title>
        <authorList>
            <person name="Alam M."/>
            <person name="Haque M.S."/>
            <person name="Islam M.S."/>
            <person name="Emdad E.M."/>
            <person name="Islam M.M."/>
            <person name="Ahmed B."/>
            <person name="Halim A."/>
            <person name="Hossen Q.M.M."/>
            <person name="Hossain M.Z."/>
            <person name="Ahmed R."/>
            <person name="Khan M.M."/>
            <person name="Islam R."/>
            <person name="Rashid M.M."/>
            <person name="Khan S.A."/>
            <person name="Rahman M.S."/>
            <person name="Alam M."/>
            <person name="Yahiya A.S."/>
            <person name="Khan M.S."/>
            <person name="Azam M.S."/>
            <person name="Haque T."/>
            <person name="Lashkar M.Z.H."/>
            <person name="Akhand A.I."/>
            <person name="Morshed G."/>
            <person name="Roy S."/>
            <person name="Uddin K.S."/>
            <person name="Rabeya T."/>
            <person name="Hossain A.S."/>
            <person name="Chowdhury A."/>
            <person name="Snigdha A.R."/>
            <person name="Mortoza M.S."/>
            <person name="Matin S.A."/>
            <person name="Hoque S.M.E."/>
            <person name="Islam M.K."/>
            <person name="Roy D.K."/>
            <person name="Haider R."/>
            <person name="Moosa M.M."/>
            <person name="Elias S.M."/>
            <person name="Hasan A.M."/>
            <person name="Jahan S."/>
            <person name="Shafiuddin M."/>
            <person name="Mahmood N."/>
            <person name="Shommy N.S."/>
        </authorList>
    </citation>
    <scope>NUCLEOTIDE SEQUENCE [LARGE SCALE GENOMIC DNA]</scope>
    <source>
        <strain evidence="2">cv. O-4</strain>
    </source>
</reference>
<dbReference type="AlphaFoldDB" id="A0A1R3H710"/>
<keyword evidence="2" id="KW-1185">Reference proteome</keyword>